<name>A0A4Q9LYI6_9MICR</name>
<protein>
    <submittedName>
        <fullName evidence="1">Uncharacterized protein</fullName>
    </submittedName>
</protein>
<evidence type="ECO:0000313" key="1">
    <source>
        <dbReference type="EMBL" id="TBU16191.1"/>
    </source>
</evidence>
<gene>
    <name evidence="1" type="ORF">CWI38_0298p0020</name>
</gene>
<dbReference type="Proteomes" id="UP000292282">
    <property type="component" value="Unassembled WGS sequence"/>
</dbReference>
<sequence>MPRANQLGFFKLNVGPTTLPLKQPCYETQKSKRAFEKTDDDYMINRVLQRRLGSLRAVAQSDSSTNT</sequence>
<organism evidence="1 2">
    <name type="scientific">Hamiltosporidium tvaerminnensis</name>
    <dbReference type="NCBI Taxonomy" id="1176355"/>
    <lineage>
        <taxon>Eukaryota</taxon>
        <taxon>Fungi</taxon>
        <taxon>Fungi incertae sedis</taxon>
        <taxon>Microsporidia</taxon>
        <taxon>Dubosqiidae</taxon>
        <taxon>Hamiltosporidium</taxon>
    </lineage>
</organism>
<evidence type="ECO:0000313" key="2">
    <source>
        <dbReference type="Proteomes" id="UP000292282"/>
    </source>
</evidence>
<dbReference type="AlphaFoldDB" id="A0A4Q9LYI6"/>
<accession>A0A4Q9LYI6</accession>
<dbReference type="EMBL" id="PITK01000298">
    <property type="protein sequence ID" value="TBU16191.1"/>
    <property type="molecule type" value="Genomic_DNA"/>
</dbReference>
<dbReference type="VEuPathDB" id="MicrosporidiaDB:CWI38_0298p0020"/>
<keyword evidence="2" id="KW-1185">Reference proteome</keyword>
<proteinExistence type="predicted"/>
<reference evidence="1 2" key="1">
    <citation type="submission" date="2017-12" db="EMBL/GenBank/DDBJ databases">
        <authorList>
            <person name="Pombert J.-F."/>
            <person name="Haag K.L."/>
            <person name="Ebert D."/>
        </authorList>
    </citation>
    <scope>NUCLEOTIDE SEQUENCE [LARGE SCALE GENOMIC DNA]</scope>
    <source>
        <strain evidence="1">IL-G-3</strain>
    </source>
</reference>
<comment type="caution">
    <text evidence="1">The sequence shown here is derived from an EMBL/GenBank/DDBJ whole genome shotgun (WGS) entry which is preliminary data.</text>
</comment>